<dbReference type="Gramene" id="TraesROB_scaffold_085004_01G000100.1">
    <property type="protein sequence ID" value="TraesROB_scaffold_085004_01G000100.1"/>
    <property type="gene ID" value="TraesROB_scaffold_085004_01G000100"/>
</dbReference>
<dbReference type="InterPro" id="IPR036047">
    <property type="entry name" value="F-box-like_dom_sf"/>
</dbReference>
<dbReference type="InterPro" id="IPR001810">
    <property type="entry name" value="F-box_dom"/>
</dbReference>
<dbReference type="PANTHER" id="PTHR32133">
    <property type="entry name" value="OS07G0120400 PROTEIN"/>
    <property type="match status" value="1"/>
</dbReference>
<organism evidence="3">
    <name type="scientific">Triticum aestivum</name>
    <name type="common">Wheat</name>
    <dbReference type="NCBI Taxonomy" id="4565"/>
    <lineage>
        <taxon>Eukaryota</taxon>
        <taxon>Viridiplantae</taxon>
        <taxon>Streptophyta</taxon>
        <taxon>Embryophyta</taxon>
        <taxon>Tracheophyta</taxon>
        <taxon>Spermatophyta</taxon>
        <taxon>Magnoliopsida</taxon>
        <taxon>Liliopsida</taxon>
        <taxon>Poales</taxon>
        <taxon>Poaceae</taxon>
        <taxon>BOP clade</taxon>
        <taxon>Pooideae</taxon>
        <taxon>Triticodae</taxon>
        <taxon>Triticeae</taxon>
        <taxon>Triticinae</taxon>
        <taxon>Triticum</taxon>
    </lineage>
</organism>
<dbReference type="PANTHER" id="PTHR32133:SF328">
    <property type="entry name" value="F-BOX DOMAIN-CONTAINING PROTEIN"/>
    <property type="match status" value="1"/>
</dbReference>
<evidence type="ECO:0000313" key="3">
    <source>
        <dbReference type="EnsemblPlants" id="TraesCS6B02G014100.1"/>
    </source>
</evidence>
<dbReference type="STRING" id="4565.A0A3B6PFR8"/>
<evidence type="ECO:0000313" key="4">
    <source>
        <dbReference type="Proteomes" id="UP000019116"/>
    </source>
</evidence>
<dbReference type="EnsemblPlants" id="TraesCS6B02G014100.1">
    <property type="protein sequence ID" value="TraesCS6B02G014100.1"/>
    <property type="gene ID" value="TraesCS6B02G014100"/>
</dbReference>
<dbReference type="Gramene" id="TraesCLE_scaffold_071098_01G000100.1">
    <property type="protein sequence ID" value="TraesCLE_scaffold_071098_01G000100.1"/>
    <property type="gene ID" value="TraesCLE_scaffold_071098_01G000100"/>
</dbReference>
<feature type="domain" description="F-box" evidence="1">
    <location>
        <begin position="397"/>
        <end position="434"/>
    </location>
</feature>
<dbReference type="AlphaFoldDB" id="A0A3B6PFR8"/>
<dbReference type="Pfam" id="PF00646">
    <property type="entry name" value="F-box"/>
    <property type="match status" value="2"/>
</dbReference>
<dbReference type="InterPro" id="IPR056594">
    <property type="entry name" value="AT5G49610-like_b-prop"/>
</dbReference>
<reference evidence="3" key="2">
    <citation type="submission" date="2018-10" db="UniProtKB">
        <authorList>
            <consortium name="EnsemblPlants"/>
        </authorList>
    </citation>
    <scope>IDENTIFICATION</scope>
</reference>
<dbReference type="Gramene" id="TraesCS6B02G014100.1">
    <property type="protein sequence ID" value="TraesCS6B02G014100.1"/>
    <property type="gene ID" value="TraesCS6B02G014100"/>
</dbReference>
<keyword evidence="4" id="KW-1185">Reference proteome</keyword>
<dbReference type="Proteomes" id="UP000019116">
    <property type="component" value="Chromosome 6B"/>
</dbReference>
<name>A0A3B6PFR8_WHEAT</name>
<evidence type="ECO:0000259" key="2">
    <source>
        <dbReference type="Pfam" id="PF23635"/>
    </source>
</evidence>
<feature type="domain" description="F-box" evidence="1">
    <location>
        <begin position="8"/>
        <end position="46"/>
    </location>
</feature>
<sequence length="710" mass="81236">MPPPLDDEDILREILIRLRPQPSLLPRASAVCRRWRILLSNPMFLHRFRRHHEKPPLLGFFQGIIGSTRLFLPILDPPDCIPAARFSLPEIGIPYCEQWDFQGCWHGLAVLINQFRRQVVVVDRLTDRRHCMDLPLGLDNDKKLCGWYGGMLCTDREDGHVHGDCFSSPFKLALICNWDTHIFACLYESASRVWGDVVYVASIESINYSRPSVVVGNALYWLLDRGDVLAFDFERQSLRVIEKPADAHITSDQYTFQLLRTRESGLGFAVLSKLTIKKWERKLNCDGVIEWVLLQKNIQLEQLFPRKRLRDITWVLIMGYDEDTNVIVLSTVIGVFMLNLDTMQLKPEKRDGLGFVDYQVAMSAGRLPGNGEIAVLANGDADRKDSIDLSAPLDDENLLREILLCLPPQPSALPRASLICTRWRCIVSNPQFLRRFRKHHRKPPLLGFFAGWDWEGKIPIFTPVLESPDHIPAARFSAPLSRESSDQWDFQGLRHGLAVFINRSRLELVVWEPLTGQQHHLSFPTGIPANETIYAWYAAVLCADDADDGHVHGDCFSSRPFKLSLAVFDKPADFRRAINHWFLRLFRTEDSGLGLAYLARPIIKLWKRESNCDGVVGWVLVQKTIQPEELIPSATCIDYTRIVMVGYDEDTNQIVLSPSIGNFMLQLDSMQISHIIKRDKICYQSLYPYANFYTIGNSPVCIFDKQKYSG</sequence>
<proteinExistence type="predicted"/>
<dbReference type="OMA" id="NETIYAW"/>
<evidence type="ECO:0008006" key="5">
    <source>
        <dbReference type="Google" id="ProtNLM"/>
    </source>
</evidence>
<dbReference type="Gramene" id="TraesRN6B0100024500.1">
    <property type="protein sequence ID" value="TraesRN6B0100024500.1"/>
    <property type="gene ID" value="TraesRN6B0100024500"/>
</dbReference>
<feature type="domain" description="F-box protein AT5G49610-like beta-propeller" evidence="2">
    <location>
        <begin position="109"/>
        <end position="343"/>
    </location>
</feature>
<dbReference type="SUPFAM" id="SSF81383">
    <property type="entry name" value="F-box domain"/>
    <property type="match status" value="2"/>
</dbReference>
<accession>A0A3B6PFR8</accession>
<reference evidence="3" key="1">
    <citation type="submission" date="2018-08" db="EMBL/GenBank/DDBJ databases">
        <authorList>
            <person name="Rossello M."/>
        </authorList>
    </citation>
    <scope>NUCLEOTIDE SEQUENCE [LARGE SCALE GENOMIC DNA]</scope>
    <source>
        <strain evidence="3">cv. Chinese Spring</strain>
    </source>
</reference>
<dbReference type="Gramene" id="TraesCAD_scaffold_067623_01G000100.1">
    <property type="protein sequence ID" value="TraesCAD_scaffold_067623_01G000100.1"/>
    <property type="gene ID" value="TraesCAD_scaffold_067623_01G000100"/>
</dbReference>
<dbReference type="Gene3D" id="1.20.1280.50">
    <property type="match status" value="1"/>
</dbReference>
<evidence type="ECO:0000259" key="1">
    <source>
        <dbReference type="Pfam" id="PF00646"/>
    </source>
</evidence>
<dbReference type="Pfam" id="PF23635">
    <property type="entry name" value="Beta-prop_AT5G49610-like"/>
    <property type="match status" value="1"/>
</dbReference>
<dbReference type="Gramene" id="TraesCS6B03G0030500.1">
    <property type="protein sequence ID" value="TraesCS6B03G0030500.1.CDS"/>
    <property type="gene ID" value="TraesCS6B03G0030500"/>
</dbReference>
<dbReference type="OrthoDB" id="608133at2759"/>
<protein>
    <recommendedName>
        <fullName evidence="5">F-box domain-containing protein</fullName>
    </recommendedName>
</protein>